<evidence type="ECO:0000313" key="2">
    <source>
        <dbReference type="Proteomes" id="UP000215861"/>
    </source>
</evidence>
<name>A0A267ANN9_PSEFR</name>
<dbReference type="EMBL" id="NQKQ01000004">
    <property type="protein sequence ID" value="PAA14176.1"/>
    <property type="molecule type" value="Genomic_DNA"/>
</dbReference>
<dbReference type="Proteomes" id="UP000215861">
    <property type="component" value="Unassembled WGS sequence"/>
</dbReference>
<gene>
    <name evidence="1" type="ORF">CJU81_05235</name>
</gene>
<comment type="caution">
    <text evidence="1">The sequence shown here is derived from an EMBL/GenBank/DDBJ whole genome shotgun (WGS) entry which is preliminary data.</text>
</comment>
<reference evidence="1 2" key="1">
    <citation type="submission" date="2017-08" db="EMBL/GenBank/DDBJ databases">
        <title>Genomic and metabolic characterisation of spoilage-associated Pseudomonas species.</title>
        <authorList>
            <person name="Stanborough T."/>
            <person name="Fegan N."/>
            <person name="Powell S.M."/>
            <person name="Singh T."/>
            <person name="Tamplin M.L."/>
            <person name="Chandry P.S."/>
        </authorList>
    </citation>
    <scope>NUCLEOTIDE SEQUENCE [LARGE SCALE GENOMIC DNA]</scope>
    <source>
        <strain evidence="1 2">F1801</strain>
    </source>
</reference>
<sequence>MCPSENSLQVTDPLRLLRQHRVDRAERLWHIKRMEQRALSLSIEQARSAVEQARQHESRQQAELTGRYQGQVVSPAILSGWDESQRQLAAQTAQQARALQVLLEQQRLVAIHVESARQYAGECQRKVEKLLELSVLLAEEDQWPGHQE</sequence>
<evidence type="ECO:0000313" key="1">
    <source>
        <dbReference type="EMBL" id="PAA14176.1"/>
    </source>
</evidence>
<dbReference type="AlphaFoldDB" id="A0A267ANN9"/>
<organism evidence="1 2">
    <name type="scientific">Pseudomonas fragi</name>
    <dbReference type="NCBI Taxonomy" id="296"/>
    <lineage>
        <taxon>Bacteria</taxon>
        <taxon>Pseudomonadati</taxon>
        <taxon>Pseudomonadota</taxon>
        <taxon>Gammaproteobacteria</taxon>
        <taxon>Pseudomonadales</taxon>
        <taxon>Pseudomonadaceae</taxon>
        <taxon>Pseudomonas</taxon>
    </lineage>
</organism>
<proteinExistence type="predicted"/>
<accession>A0A267ANN9</accession>
<evidence type="ECO:0008006" key="3">
    <source>
        <dbReference type="Google" id="ProtNLM"/>
    </source>
</evidence>
<dbReference type="OrthoDB" id="7031621at2"/>
<protein>
    <recommendedName>
        <fullName evidence="3">Type III secretion protein</fullName>
    </recommendedName>
</protein>